<dbReference type="RefSeq" id="WP_047269951.1">
    <property type="nucleotide sequence ID" value="NZ_JBHMAS010000048.1"/>
</dbReference>
<keyword evidence="2" id="KW-1185">Reference proteome</keyword>
<proteinExistence type="predicted"/>
<protein>
    <submittedName>
        <fullName evidence="1">Uncharacterized protein</fullName>
    </submittedName>
</protein>
<organism evidence="1 2">
    <name type="scientific">Rhodococcus baikonurensis</name>
    <dbReference type="NCBI Taxonomy" id="172041"/>
    <lineage>
        <taxon>Bacteria</taxon>
        <taxon>Bacillati</taxon>
        <taxon>Actinomycetota</taxon>
        <taxon>Actinomycetes</taxon>
        <taxon>Mycobacteriales</taxon>
        <taxon>Nocardiaceae</taxon>
        <taxon>Rhodococcus</taxon>
        <taxon>Rhodococcus erythropolis group</taxon>
    </lineage>
</organism>
<dbReference type="EMBL" id="JBHMAS010000048">
    <property type="protein sequence ID" value="MFB9781444.1"/>
    <property type="molecule type" value="Genomic_DNA"/>
</dbReference>
<reference evidence="1 2" key="1">
    <citation type="submission" date="2024-09" db="EMBL/GenBank/DDBJ databases">
        <authorList>
            <person name="Sun Q."/>
            <person name="Mori K."/>
        </authorList>
    </citation>
    <scope>NUCLEOTIDE SEQUENCE [LARGE SCALE GENOMIC DNA]</scope>
    <source>
        <strain evidence="1 2">JCM 11411</strain>
    </source>
</reference>
<gene>
    <name evidence="1" type="ORF">ACFFQ6_17280</name>
</gene>
<evidence type="ECO:0000313" key="2">
    <source>
        <dbReference type="Proteomes" id="UP001589587"/>
    </source>
</evidence>
<evidence type="ECO:0000313" key="1">
    <source>
        <dbReference type="EMBL" id="MFB9781444.1"/>
    </source>
</evidence>
<name>A0ABV5XI27_9NOCA</name>
<sequence>MNATAVLDAIARKHSGCALVREITVTDRDALDPVRHAWSAWKPGDPMPEYDGTPVYRRIDGLMFDGGATRTAIEVKISRADFLRESEEKRRPWRKITHRFVYATPVGLLKPEEIPDGCGLWEIDGNAVRIIKRARSNPEPEPIPHQVLVAFAYRLNRKPSERKQR</sequence>
<dbReference type="Proteomes" id="UP001589587">
    <property type="component" value="Unassembled WGS sequence"/>
</dbReference>
<accession>A0ABV5XI27</accession>
<comment type="caution">
    <text evidence="1">The sequence shown here is derived from an EMBL/GenBank/DDBJ whole genome shotgun (WGS) entry which is preliminary data.</text>
</comment>